<evidence type="ECO:0000256" key="1">
    <source>
        <dbReference type="ARBA" id="ARBA00004245"/>
    </source>
</evidence>
<dbReference type="Gene3D" id="3.30.450.30">
    <property type="entry name" value="Dynein light chain 2a, cytoplasmic"/>
    <property type="match status" value="1"/>
</dbReference>
<evidence type="ECO:0000256" key="4">
    <source>
        <dbReference type="ARBA" id="ARBA00023212"/>
    </source>
</evidence>
<dbReference type="PANTHER" id="PTHR13936:SF5">
    <property type="entry name" value="PROFILIN"/>
    <property type="match status" value="1"/>
</dbReference>
<proteinExistence type="inferred from homology"/>
<dbReference type="PRINTS" id="PR01639">
    <property type="entry name" value="PROFILINMAML"/>
</dbReference>
<dbReference type="AlphaFoldDB" id="A0AAV7LGD6"/>
<keyword evidence="5" id="KW-0009">Actin-binding</keyword>
<dbReference type="Proteomes" id="UP001066276">
    <property type="component" value="Chromosome 11"/>
</dbReference>
<sequence length="141" mass="15844">MAKWQNYIRLLMEDDLCQDAAIFCACDCELLAAHPRGLLENLTYCEMCNVVDCNRSCLHAVGLMLGGQRCMVIRDHLYQPGFNCMDLRTMPEKTGKETQSVAIIRINHVCLILIGKKGVAGGTLNFKAFKMACHIQENECK</sequence>
<dbReference type="GO" id="GO:0032233">
    <property type="term" value="P:positive regulation of actin filament bundle assembly"/>
    <property type="evidence" value="ECO:0007669"/>
    <property type="project" value="TreeGrafter"/>
</dbReference>
<comment type="similarity">
    <text evidence="2 5">Belongs to the profilin family.</text>
</comment>
<keyword evidence="7" id="KW-1185">Reference proteome</keyword>
<dbReference type="InterPro" id="IPR005455">
    <property type="entry name" value="PFN_euk"/>
</dbReference>
<gene>
    <name evidence="6" type="ORF">NDU88_003730</name>
</gene>
<name>A0AAV7LGD6_PLEWA</name>
<dbReference type="Pfam" id="PF00235">
    <property type="entry name" value="Profilin"/>
    <property type="match status" value="1"/>
</dbReference>
<dbReference type="GO" id="GO:0003779">
    <property type="term" value="F:actin binding"/>
    <property type="evidence" value="ECO:0007669"/>
    <property type="project" value="UniProtKB-KW"/>
</dbReference>
<dbReference type="InterPro" id="IPR036140">
    <property type="entry name" value="PFN_sf"/>
</dbReference>
<dbReference type="GO" id="GO:0005737">
    <property type="term" value="C:cytoplasm"/>
    <property type="evidence" value="ECO:0007669"/>
    <property type="project" value="TreeGrafter"/>
</dbReference>
<evidence type="ECO:0000256" key="5">
    <source>
        <dbReference type="RuleBase" id="RU003909"/>
    </source>
</evidence>
<dbReference type="GO" id="GO:0030833">
    <property type="term" value="P:regulation of actin filament polymerization"/>
    <property type="evidence" value="ECO:0007669"/>
    <property type="project" value="TreeGrafter"/>
</dbReference>
<dbReference type="SMART" id="SM00392">
    <property type="entry name" value="PROF"/>
    <property type="match status" value="1"/>
</dbReference>
<evidence type="ECO:0000256" key="3">
    <source>
        <dbReference type="ARBA" id="ARBA00022490"/>
    </source>
</evidence>
<keyword evidence="4" id="KW-0206">Cytoskeleton</keyword>
<comment type="caution">
    <text evidence="6">The sequence shown here is derived from an EMBL/GenBank/DDBJ whole genome shotgun (WGS) entry which is preliminary data.</text>
</comment>
<reference evidence="6" key="1">
    <citation type="journal article" date="2022" name="bioRxiv">
        <title>Sequencing and chromosome-scale assembly of the giantPleurodeles waltlgenome.</title>
        <authorList>
            <person name="Brown T."/>
            <person name="Elewa A."/>
            <person name="Iarovenko S."/>
            <person name="Subramanian E."/>
            <person name="Araus A.J."/>
            <person name="Petzold A."/>
            <person name="Susuki M."/>
            <person name="Suzuki K.-i.T."/>
            <person name="Hayashi T."/>
            <person name="Toyoda A."/>
            <person name="Oliveira C."/>
            <person name="Osipova E."/>
            <person name="Leigh N.D."/>
            <person name="Simon A."/>
            <person name="Yun M.H."/>
        </authorList>
    </citation>
    <scope>NUCLEOTIDE SEQUENCE</scope>
    <source>
        <strain evidence="6">20211129_DDA</strain>
        <tissue evidence="6">Liver</tissue>
    </source>
</reference>
<organism evidence="6 7">
    <name type="scientific">Pleurodeles waltl</name>
    <name type="common">Iberian ribbed newt</name>
    <dbReference type="NCBI Taxonomy" id="8319"/>
    <lineage>
        <taxon>Eukaryota</taxon>
        <taxon>Metazoa</taxon>
        <taxon>Chordata</taxon>
        <taxon>Craniata</taxon>
        <taxon>Vertebrata</taxon>
        <taxon>Euteleostomi</taxon>
        <taxon>Amphibia</taxon>
        <taxon>Batrachia</taxon>
        <taxon>Caudata</taxon>
        <taxon>Salamandroidea</taxon>
        <taxon>Salamandridae</taxon>
        <taxon>Pleurodelinae</taxon>
        <taxon>Pleurodeles</taxon>
    </lineage>
</organism>
<accession>A0AAV7LGD6</accession>
<dbReference type="PANTHER" id="PTHR13936">
    <property type="entry name" value="PROFILIN"/>
    <property type="match status" value="1"/>
</dbReference>
<dbReference type="GO" id="GO:0030036">
    <property type="term" value="P:actin cytoskeleton organization"/>
    <property type="evidence" value="ECO:0007669"/>
    <property type="project" value="InterPro"/>
</dbReference>
<comment type="subcellular location">
    <subcellularLocation>
        <location evidence="1">Cytoplasm</location>
        <location evidence="1">Cytoskeleton</location>
    </subcellularLocation>
</comment>
<evidence type="ECO:0000256" key="2">
    <source>
        <dbReference type="ARBA" id="ARBA00010058"/>
    </source>
</evidence>
<evidence type="ECO:0000313" key="7">
    <source>
        <dbReference type="Proteomes" id="UP001066276"/>
    </source>
</evidence>
<dbReference type="EMBL" id="JANPWB010000015">
    <property type="protein sequence ID" value="KAJ1090600.1"/>
    <property type="molecule type" value="Genomic_DNA"/>
</dbReference>
<dbReference type="InterPro" id="IPR005454">
    <property type="entry name" value="Profilin1/2/3_vertebrate"/>
</dbReference>
<evidence type="ECO:0000313" key="6">
    <source>
        <dbReference type="EMBL" id="KAJ1090600.1"/>
    </source>
</evidence>
<dbReference type="GO" id="GO:0005856">
    <property type="term" value="C:cytoskeleton"/>
    <property type="evidence" value="ECO:0007669"/>
    <property type="project" value="UniProtKB-SubCell"/>
</dbReference>
<dbReference type="InterPro" id="IPR048278">
    <property type="entry name" value="PFN"/>
</dbReference>
<keyword evidence="3" id="KW-0963">Cytoplasm</keyword>
<dbReference type="SUPFAM" id="SSF55770">
    <property type="entry name" value="Profilin (actin-binding protein)"/>
    <property type="match status" value="1"/>
</dbReference>
<protein>
    <recommendedName>
        <fullName evidence="5">Profilin</fullName>
    </recommendedName>
</protein>